<dbReference type="PANTHER" id="PTHR14167:SF116">
    <property type="entry name" value="CAP, ISOFORM AC"/>
    <property type="match status" value="1"/>
</dbReference>
<dbReference type="GeneID" id="113515622"/>
<accession>A0ABM3MCZ4</accession>
<dbReference type="PROSITE" id="PS50002">
    <property type="entry name" value="SH3"/>
    <property type="match status" value="3"/>
</dbReference>
<feature type="compositionally biased region" description="Basic and acidic residues" evidence="5">
    <location>
        <begin position="1365"/>
        <end position="1377"/>
    </location>
</feature>
<feature type="region of interest" description="Disordered" evidence="5">
    <location>
        <begin position="3204"/>
        <end position="3223"/>
    </location>
</feature>
<dbReference type="CDD" id="cd11782">
    <property type="entry name" value="SH3_Sorbs_2"/>
    <property type="match status" value="1"/>
</dbReference>
<dbReference type="PANTHER" id="PTHR14167">
    <property type="entry name" value="SH3 DOMAIN-CONTAINING"/>
    <property type="match status" value="1"/>
</dbReference>
<feature type="compositionally biased region" description="Polar residues" evidence="5">
    <location>
        <begin position="1954"/>
        <end position="1973"/>
    </location>
</feature>
<feature type="domain" description="SH3" evidence="6">
    <location>
        <begin position="3596"/>
        <end position="3655"/>
    </location>
</feature>
<evidence type="ECO:0000259" key="6">
    <source>
        <dbReference type="PROSITE" id="PS50002"/>
    </source>
</evidence>
<dbReference type="CDD" id="cd11780">
    <property type="entry name" value="SH3_Sorbs_3"/>
    <property type="match status" value="1"/>
</dbReference>
<dbReference type="PROSITE" id="PS50831">
    <property type="entry name" value="SOHO"/>
    <property type="match status" value="1"/>
</dbReference>
<sequence length="3655" mass="415657">MPDRSKRRKNNKNKRKAKNQRTDNNKNSSDVNYTGNSETCSASTITSTEDIETTQNNVNDFSDIKEVPKNNIDDSLVNKVQCAESSSTSAASFNQDLNNNTNNNIIIPVTLSQTMNNDTDIQNSVYVVESPDQTIKNKPKSINSIKSKSLDNDDAPQIVDITDDTCDQSEEMTIAVIEGNNAIVSEVESDVEWEEIDDLQHNKLPYSEEFATGTLSITTIPLNTAQCDQTKSLTPEEEKSLRHYLQTLNLSSKSNVNSVEIKTEIEQIINREVRHRLRKKGLAEDFVTQRLGPSRILDVIDEEGSGESSVTSRRHSRLNDKISDNEDLDDDVFEDNKNKDKYCTKIVKQNTIQKSFGKLLPQQCVLVGAKLKEPEITEARGDWVMKSVEKMAGAEIVYLTDSSSSTSSIHEIGDETDDSAETDVSVRMITPTIEVTNTEELLKKTFLSNNEENMESEKAHTENEKCNESIETKTNVEDNMNQTAQNPHEIVILSTENIKTDLYVKELENPKDNDITNEQNNLSSNNLSNDIPVDKSEIISNIPSSNDNYNLELKVLKCELNDAINNLINEVSTDTEDPSEVHKDNFVRQDSSSSVCSSQCTTKYNPNYSSLNDVSNTMHDDMCNNIESNTEKIQELDIKSHVKDVFECVTGKSALNKDKADKISNKQPLRLRDICVRKISTFPYGDKILEELASVSKRLQNINMSETNITENIYLTQKENPKLDTLPYFPRPEISNIEKVSLSSKSKDSLPPPIKPRISSLKISQDESHWTTSPSKNESVYVCLSPSQKMLMEKTNTVITKEDTSNLTDSHKKMIDRQGYNQYYEENKVENETNSNKPIMPFKSQTGSRLLALMRDPSITCKLNVPINKYSNTHFDQKQNYYVNRESISKRTYDNINSFRDFSNTFKPIPPPRPKKYTSSFYESDESSDFTDNSFRSMKSERKFFHYSTGNLNKEIENDISSIQNMHRNFTNIRDHVNEFKYPRRPSLPKDLCDQQMEYIRQKEKEVEAEIRRLESEKMDVPQISKRGPRAPLMKDQEEITNNSSYFYKRNTEHNTQQEKKDNGRLRSLFSSSQEELLRDKMYSEYINQMAERQERKHHKIIKITNSGKISNSQLVSKSMPALDILNSKVNNRIEKEFISKARERWDKLGIKDPETEDEKESAKEVYREPKVIKHKIKVIEGDKETDVQNLPNHLQDFVRFTAKDKMEDKSSSETVMIAPTFKARSTSPAVWRPGAPTPPPAPAPVSSAACSPGAPPPPPPPPVWTPGSAGPSPLSARKTFRPVHFEETPPSRRKFVNADQNGCTSGSESEGRLRTSQSAPATGLSTLGGTTLTSRLPRAQNPTVTLLQKAREGQIPRGSNYLQQERDGARLPRDRPSPPIGDPVHALRQGYVSEGEAERRDYERGARKMADAPRKVEGIGPTTKDGMPVALRSEVKDQSRWYKKMYDTIHRNKYDDDYVTIRYKNRRGQAPQRVSNKSQYAYFDPRSGYLSEPEGGLSRLGSSTWSDAYDSDVTTGPRRRTASVQEDRRLDDVHSPYLSNNKYSTLASARASQEVYKSQPGKIEDYIPGRSSVVDKEAKQWWDEVMDIFDGWLDDNSPLPPYTTLLARAIQKSQNISSTTSLPQASPKDKKDITSAILSKSNMARALKESGYESDSTLVFRRREDTEAPLSPAERRAAYRDLQAGGEPPLRGFRSPAPPRQDESEIEYIPISPTLTKIRVHKNTSKLHEVICYPITHIETGLQPKSKKQSPSSVSKDIRRDRITDVPPAPPRRISSRNSRTLQLVTSTRPVSSSPKRSSSQSNIDFLKDKLCNKLSRQNTQILSKKGSMKDTKDRVMSISAPPAINRKSNVASSTASSIKRSSIIKPTSSFSSPRRTLLPTEYSNSMQSKYANSQTSVVIEGGAGRRTPISNILDKVTSLDKLWSSEKRNERIDLAKLKSKSAKISSNSTSKLNTGKISAPSTSKSLSTGVTHKSRDMIRTSEKIQKLKMSNMHTKSDIGSQIKHDSKTLKNVNMHSSLNVSKFPSKLATTKRNNPIKTAVVTNLKNKKPIESVIVRPKSTPCHESCSRKLKDVKNIKGKIVKNKNTKKTILKSPNDSESGSQFGDTSNELSNFGSFEHLETKPVCSKEIKRTRDAVVSDSFFQHLFLGSSYMPTTVYPIIEPNTTVLEKAKIFQSIPKDNREPKSLNTYLIHRKPVSLSRFKMWDRYPSPSRIPSPRSISWPGRMHGEVRRFDSLLKYNEFGSNSSLTTIRSRSEPPVNKIYFSQTSRPKSPTVLFYKKEKPKTSHISTSISPTRLIFSQTTRPVSPKIVHKVPKMSLTTSISRRSPTRIIFSETTRPVSPLVCKQAEFDVVGIHEHTGKCPATLFFSQTSRPVSPKVIKKDCVKNSSRSRSTSPISIRSPSYRRIHSARLHNTKHFGDNIITTSFLRTRSAGDADEKVIKQKMKIKTKSDTSLHTDDPDYDEYIHDMENTKLRSERFRELNRYYTYLERVGELEKATSRSDLRHRRKDEEIIDFDRWKKIRAIERAEEELNNLYYKLKRAQNESDVLFYPRDLKDFRWKYDRDRGLRTKEKSVEDLKEHFKQVSYCDRDLDQMSSKDIYKPLWRGTSVAETAFNINRKNDTDTKDKAVSGKPIVTLQQDSSLSELRKKIGIGNRLWSSLSMEQVNALKSQLNAIYSKELEAKTSKEFEKFSIDIKDPKEIENSPLHIRCNSLITSQYTSKEENQNKLTKSESIAAISCPITSVKELKNNVNKIQMSLSENEKRKISQTLSKEILDRVNKFDNTVPIPLKDELENSKISEKLNVKNNETTPTYSAYGDISKDDNSNKNNDRMRHVVYPNVKSDTYYQSPLSETDTASSDVSNKTVIYKGPTKEVKKKVEYFESVGAVSDQSKTIYHARQSSDEHSEKHKVVTDMQETEPQKTHIMQSQSCTNFKELFGESEKNKFLSLPTKPIYSRSSSPHSEVHVTDRQTPDTLRYSSDETIWRSRSPSPDPERYWRAYLNLARAGEVRRLARRFDSPTAAGAILRRHRSDPEIARNVLRNNWSSVEKSLRRERNMLPVARVPLRPTNRFMPHIDIISKLASLRRRTTPRSRSAEETLECRVGEVDRIRRRFETMSLLGQIYASAPDINELRDIAPYLAGSWIAHRYPKISDNNKCIKDPNTLVRGRTSPVRKDIKKTTPNTSIRLSSILKSDVFAKQDFNPSAHRPASRYEPPRAPPRPPPAAWPYCIAPYVTPSRHTVTFQENDTAPEPPRRAPHGSYFEKESPRRYVESDVNIHYRCPVRHDPLPLVPERELARQQAEHMKRLYREQKRNKYLQDNDIQPLDIDAFDASIKELQDMQNRRHQDNFTPSQKNILPLNRYDEAEKIVARALYAFNGQTSRELSFRKGDFINVRRQIDANWYEGEVHGRIGLFPYNYVEIMKGDVAQSPKKPILLEGRARAKFDFIAQTNLELPLKKGEVVVLTRRIDQNWWEGRNGNRTGIFPDSYVTVLQEPSANKPEPQPILSTDKPVASPAAHGLVNGTAKRSMGAHSYLPQPNSPALSNAPPATQPLPGYVAKTAQVTQTPSERGYGPPSGAGVDLNNTEPLYVDTNAEAVPYRAMYKYRPQNPDELELNEGDTVYVLEKCDDGWYVGSSQRTGRFGTFPGNYVERI</sequence>
<feature type="compositionally biased region" description="Pro residues" evidence="5">
    <location>
        <begin position="1254"/>
        <end position="1265"/>
    </location>
</feature>
<dbReference type="InterPro" id="IPR036028">
    <property type="entry name" value="SH3-like_dom_sf"/>
</dbReference>
<name>A0ABM3MCZ4_GALME</name>
<dbReference type="Proteomes" id="UP001652740">
    <property type="component" value="Unplaced"/>
</dbReference>
<evidence type="ECO:0000256" key="3">
    <source>
        <dbReference type="ARBA" id="ARBA00022949"/>
    </source>
</evidence>
<feature type="compositionally biased region" description="Basic residues" evidence="5">
    <location>
        <begin position="1"/>
        <end position="19"/>
    </location>
</feature>
<dbReference type="SMART" id="SM00326">
    <property type="entry name" value="SH3"/>
    <property type="match status" value="3"/>
</dbReference>
<organism evidence="8 9">
    <name type="scientific">Galleria mellonella</name>
    <name type="common">Greater wax moth</name>
    <dbReference type="NCBI Taxonomy" id="7137"/>
    <lineage>
        <taxon>Eukaryota</taxon>
        <taxon>Metazoa</taxon>
        <taxon>Ecdysozoa</taxon>
        <taxon>Arthropoda</taxon>
        <taxon>Hexapoda</taxon>
        <taxon>Insecta</taxon>
        <taxon>Pterygota</taxon>
        <taxon>Neoptera</taxon>
        <taxon>Endopterygota</taxon>
        <taxon>Lepidoptera</taxon>
        <taxon>Glossata</taxon>
        <taxon>Ditrysia</taxon>
        <taxon>Pyraloidea</taxon>
        <taxon>Pyralidae</taxon>
        <taxon>Galleriinae</taxon>
        <taxon>Galleria</taxon>
    </lineage>
</organism>
<gene>
    <name evidence="9" type="primary">LOC113515622</name>
</gene>
<keyword evidence="8" id="KW-1185">Reference proteome</keyword>
<feature type="region of interest" description="Disordered" evidence="5">
    <location>
        <begin position="3564"/>
        <end position="3583"/>
    </location>
</feature>
<dbReference type="SMART" id="SM00459">
    <property type="entry name" value="Sorb"/>
    <property type="match status" value="1"/>
</dbReference>
<feature type="region of interest" description="Disordered" evidence="5">
    <location>
        <begin position="1"/>
        <end position="48"/>
    </location>
</feature>
<feature type="region of interest" description="Disordered" evidence="5">
    <location>
        <begin position="1492"/>
        <end position="1526"/>
    </location>
</feature>
<feature type="region of interest" description="Disordered" evidence="5">
    <location>
        <begin position="509"/>
        <end position="528"/>
    </location>
</feature>
<feature type="region of interest" description="Disordered" evidence="5">
    <location>
        <begin position="1743"/>
        <end position="1805"/>
    </location>
</feature>
<evidence type="ECO:0000256" key="5">
    <source>
        <dbReference type="SAM" id="MobiDB-lite"/>
    </source>
</evidence>
<dbReference type="Pfam" id="PF07653">
    <property type="entry name" value="SH3_2"/>
    <property type="match status" value="1"/>
</dbReference>
<feature type="region of interest" description="Disordered" evidence="5">
    <location>
        <begin position="2810"/>
        <end position="2832"/>
    </location>
</feature>
<evidence type="ECO:0000313" key="8">
    <source>
        <dbReference type="Proteomes" id="UP001652740"/>
    </source>
</evidence>
<evidence type="ECO:0000256" key="2">
    <source>
        <dbReference type="ARBA" id="ARBA00022443"/>
    </source>
</evidence>
<evidence type="ECO:0000256" key="1">
    <source>
        <dbReference type="ARBA" id="ARBA00004282"/>
    </source>
</evidence>
<evidence type="ECO:0000259" key="7">
    <source>
        <dbReference type="PROSITE" id="PS50831"/>
    </source>
</evidence>
<feature type="domain" description="SH3" evidence="6">
    <location>
        <begin position="3437"/>
        <end position="3496"/>
    </location>
</feature>
<keyword evidence="3" id="KW-0965">Cell junction</keyword>
<dbReference type="InterPro" id="IPR001452">
    <property type="entry name" value="SH3_domain"/>
</dbReference>
<feature type="compositionally biased region" description="Basic and acidic residues" evidence="5">
    <location>
        <begin position="2821"/>
        <end position="2832"/>
    </location>
</feature>
<feature type="region of interest" description="Disordered" evidence="5">
    <location>
        <begin position="1684"/>
        <end position="1706"/>
    </location>
</feature>
<feature type="region of interest" description="Disordered" evidence="5">
    <location>
        <begin position="2382"/>
        <end position="2401"/>
    </location>
</feature>
<keyword evidence="2 4" id="KW-0728">SH3 domain</keyword>
<feature type="compositionally biased region" description="Polar residues" evidence="5">
    <location>
        <begin position="25"/>
        <end position="42"/>
    </location>
</feature>
<feature type="compositionally biased region" description="Low complexity" evidence="5">
    <location>
        <begin position="1323"/>
        <end position="1335"/>
    </location>
</feature>
<evidence type="ECO:0000313" key="9">
    <source>
        <dbReference type="RefSeq" id="XP_052749286.1"/>
    </source>
</evidence>
<feature type="compositionally biased region" description="Basic and acidic residues" evidence="5">
    <location>
        <begin position="1397"/>
        <end position="1418"/>
    </location>
</feature>
<dbReference type="CDD" id="cd11781">
    <property type="entry name" value="SH3_Sorbs_1"/>
    <property type="match status" value="1"/>
</dbReference>
<protein>
    <submittedName>
        <fullName evidence="9">Uncharacterized protein LOC113515622 isoform X1</fullName>
    </submittedName>
</protein>
<feature type="region of interest" description="Disordered" evidence="5">
    <location>
        <begin position="302"/>
        <end position="330"/>
    </location>
</feature>
<dbReference type="InterPro" id="IPR050384">
    <property type="entry name" value="Endophilin_SH3RF"/>
</dbReference>
<dbReference type="Pfam" id="PF14604">
    <property type="entry name" value="SH3_9"/>
    <property type="match status" value="1"/>
</dbReference>
<dbReference type="SUPFAM" id="SSF50044">
    <property type="entry name" value="SH3-domain"/>
    <property type="match status" value="3"/>
</dbReference>
<dbReference type="Pfam" id="PF00018">
    <property type="entry name" value="SH3_1"/>
    <property type="match status" value="1"/>
</dbReference>
<dbReference type="Gene3D" id="2.30.30.40">
    <property type="entry name" value="SH3 Domains"/>
    <property type="match status" value="3"/>
</dbReference>
<feature type="compositionally biased region" description="Polar residues" evidence="5">
    <location>
        <begin position="1299"/>
        <end position="1321"/>
    </location>
</feature>
<feature type="compositionally biased region" description="Low complexity" evidence="5">
    <location>
        <begin position="2389"/>
        <end position="2401"/>
    </location>
</feature>
<dbReference type="InterPro" id="IPR003127">
    <property type="entry name" value="SoHo_dom"/>
</dbReference>
<feature type="region of interest" description="Disordered" evidence="5">
    <location>
        <begin position="1948"/>
        <end position="1975"/>
    </location>
</feature>
<feature type="domain" description="SoHo" evidence="7">
    <location>
        <begin position="1411"/>
        <end position="1472"/>
    </location>
</feature>
<reference evidence="9" key="1">
    <citation type="submission" date="2025-08" db="UniProtKB">
        <authorList>
            <consortium name="RefSeq"/>
        </authorList>
    </citation>
    <scope>IDENTIFICATION</scope>
    <source>
        <tissue evidence="9">Whole larvae</tissue>
    </source>
</reference>
<feature type="region of interest" description="Disordered" evidence="5">
    <location>
        <begin position="1219"/>
        <end position="1428"/>
    </location>
</feature>
<feature type="region of interest" description="Disordered" evidence="5">
    <location>
        <begin position="3531"/>
        <end position="3556"/>
    </location>
</feature>
<feature type="compositionally biased region" description="Low complexity" evidence="5">
    <location>
        <begin position="1786"/>
        <end position="1803"/>
    </location>
</feature>
<evidence type="ECO:0000256" key="4">
    <source>
        <dbReference type="PROSITE-ProRule" id="PRU00192"/>
    </source>
</evidence>
<comment type="subcellular location">
    <subcellularLocation>
        <location evidence="1">Cell junction</location>
    </subcellularLocation>
</comment>
<dbReference type="RefSeq" id="XP_052749286.1">
    <property type="nucleotide sequence ID" value="XM_052893326.1"/>
</dbReference>
<feature type="domain" description="SH3" evidence="6">
    <location>
        <begin position="3367"/>
        <end position="3426"/>
    </location>
</feature>
<proteinExistence type="predicted"/>
<feature type="compositionally biased region" description="Low complexity" evidence="5">
    <location>
        <begin position="3538"/>
        <end position="3550"/>
    </location>
</feature>
<feature type="region of interest" description="Disordered" evidence="5">
    <location>
        <begin position="904"/>
        <end position="923"/>
    </location>
</feature>